<evidence type="ECO:0000313" key="3">
    <source>
        <dbReference type="RefSeq" id="XP_022255475.1"/>
    </source>
</evidence>
<keyword evidence="2" id="KW-1185">Reference proteome</keyword>
<proteinExistence type="predicted"/>
<protein>
    <submittedName>
        <fullName evidence="3">Uncharacterized protein LOC111088788</fullName>
    </submittedName>
</protein>
<dbReference type="Proteomes" id="UP000694941">
    <property type="component" value="Unplaced"/>
</dbReference>
<organism evidence="2 3">
    <name type="scientific">Limulus polyphemus</name>
    <name type="common">Atlantic horseshoe crab</name>
    <dbReference type="NCBI Taxonomy" id="6850"/>
    <lineage>
        <taxon>Eukaryota</taxon>
        <taxon>Metazoa</taxon>
        <taxon>Ecdysozoa</taxon>
        <taxon>Arthropoda</taxon>
        <taxon>Chelicerata</taxon>
        <taxon>Merostomata</taxon>
        <taxon>Xiphosura</taxon>
        <taxon>Limulidae</taxon>
        <taxon>Limulus</taxon>
    </lineage>
</organism>
<evidence type="ECO:0000256" key="1">
    <source>
        <dbReference type="SAM" id="MobiDB-lite"/>
    </source>
</evidence>
<feature type="compositionally biased region" description="Basic residues" evidence="1">
    <location>
        <begin position="80"/>
        <end position="89"/>
    </location>
</feature>
<name>A0ABM1THW9_LIMPO</name>
<accession>A0ABM1THW9</accession>
<reference evidence="3" key="1">
    <citation type="submission" date="2025-08" db="UniProtKB">
        <authorList>
            <consortium name="RefSeq"/>
        </authorList>
    </citation>
    <scope>IDENTIFICATION</scope>
    <source>
        <tissue evidence="3">Muscle</tissue>
    </source>
</reference>
<gene>
    <name evidence="3" type="primary">LOC111088788</name>
</gene>
<sequence>MIILNTNDTEKVVPRAAGDLKHSSYKEYLEACEPLTTRSPRLWYQKILSPSLQCVFIGEVGHKTMAFTLRIRALLRNSKTKIKQQRRRRETTEIKRRNGKRRKTAGYDPLTRLHNRLLVDSWYLEHSVAVTSLSRDVTFLAPPESGET</sequence>
<dbReference type="GeneID" id="111088788"/>
<evidence type="ECO:0000313" key="2">
    <source>
        <dbReference type="Proteomes" id="UP000694941"/>
    </source>
</evidence>
<feature type="region of interest" description="Disordered" evidence="1">
    <location>
        <begin position="80"/>
        <end position="106"/>
    </location>
</feature>
<dbReference type="RefSeq" id="XP_022255475.1">
    <property type="nucleotide sequence ID" value="XM_022399767.1"/>
</dbReference>